<dbReference type="InterPro" id="IPR036890">
    <property type="entry name" value="HATPase_C_sf"/>
</dbReference>
<dbReference type="InterPro" id="IPR011623">
    <property type="entry name" value="7TMR_DISM_rcpt_extracell_dom1"/>
</dbReference>
<name>A0A1W1CM34_9ZZZZ</name>
<evidence type="ECO:0000256" key="1">
    <source>
        <dbReference type="ARBA" id="ARBA00022679"/>
    </source>
</evidence>
<keyword evidence="4" id="KW-0067">ATP-binding</keyword>
<dbReference type="SMART" id="SM00387">
    <property type="entry name" value="HATPase_c"/>
    <property type="match status" value="1"/>
</dbReference>
<dbReference type="PANTHER" id="PTHR43065:SF46">
    <property type="entry name" value="C4-DICARBOXYLATE TRANSPORT SENSOR PROTEIN DCTB"/>
    <property type="match status" value="1"/>
</dbReference>
<feature type="transmembrane region" description="Helical" evidence="6">
    <location>
        <begin position="232"/>
        <end position="252"/>
    </location>
</feature>
<dbReference type="Pfam" id="PF02518">
    <property type="entry name" value="HATPase_c"/>
    <property type="match status" value="1"/>
</dbReference>
<gene>
    <name evidence="8" type="ORF">MNB_SM-4-1244</name>
</gene>
<dbReference type="PROSITE" id="PS50109">
    <property type="entry name" value="HIS_KIN"/>
    <property type="match status" value="1"/>
</dbReference>
<dbReference type="AlphaFoldDB" id="A0A1W1CM34"/>
<keyword evidence="5" id="KW-0902">Two-component regulatory system</keyword>
<dbReference type="SUPFAM" id="SSF55874">
    <property type="entry name" value="ATPase domain of HSP90 chaperone/DNA topoisomerase II/histidine kinase"/>
    <property type="match status" value="1"/>
</dbReference>
<evidence type="ECO:0000256" key="4">
    <source>
        <dbReference type="ARBA" id="ARBA00022840"/>
    </source>
</evidence>
<dbReference type="Gene3D" id="3.30.565.10">
    <property type="entry name" value="Histidine kinase-like ATPase, C-terminal domain"/>
    <property type="match status" value="1"/>
</dbReference>
<reference evidence="8" key="1">
    <citation type="submission" date="2016-10" db="EMBL/GenBank/DDBJ databases">
        <authorList>
            <person name="de Groot N.N."/>
        </authorList>
    </citation>
    <scope>NUCLEOTIDE SEQUENCE</scope>
</reference>
<keyword evidence="6" id="KW-0472">Membrane</keyword>
<sequence>MLKHIVFILLFFLSLHASAQKVSPKVNLLYFNDSNTHYTIKDVLHNSPTLFTKDLNTSKAKFPAHTSLWLKFSSRDTHKKQILKFLDIRLDKMSVYTKEGALIYEVGDKVPFNAREFKDAQIALSLDTLGSDKDILYIHFTNEDKSDLSYNTLTKEEYLENTFFKKEFQAFFFGALSIMLLYNFIFYLFLRNQTFFIYIVYHILVFIVMLYYNGMISQYYFPDSYNINGGNVPVFFLYLCVILAIEFLRTFLDIKDYTPRLDKLLRIFIGLIAILLILNPLELTPTHLPTLIMVPLSLLLIFTSAYHSFVLKRKVALFFFLGWLIMLLAIIVTAMLSFGLIVRNDFTSYIFQLGVLTEVTLLSLGLAYQYKMAQEELLKKSEILHKQSKLASMGEMLANISHQWRQPLSEINAVAMKIDADYYQKVLTQETLESDLQRIEGITHYMSETVESFNSYFKKDKHRQDTSLKEILQNVLTLLSGSLNDIDIKITSQEYSTLNVHKNELTQVILVILNNAIDALLENKIINKTITINIKKEEQKHILEISDNAGGIKTDNVEKVFEPYFTTKFKSDGIGIGLYMAKMLVQESLNGSLTLKNINNGAKFTITL</sequence>
<evidence type="ECO:0000256" key="3">
    <source>
        <dbReference type="ARBA" id="ARBA00022777"/>
    </source>
</evidence>
<keyword evidence="3 8" id="KW-0418">Kinase</keyword>
<feature type="transmembrane region" description="Helical" evidence="6">
    <location>
        <begin position="287"/>
        <end position="306"/>
    </location>
</feature>
<dbReference type="GO" id="GO:0000155">
    <property type="term" value="F:phosphorelay sensor kinase activity"/>
    <property type="evidence" value="ECO:0007669"/>
    <property type="project" value="InterPro"/>
</dbReference>
<dbReference type="GO" id="GO:0005524">
    <property type="term" value="F:ATP binding"/>
    <property type="evidence" value="ECO:0007669"/>
    <property type="project" value="UniProtKB-KW"/>
</dbReference>
<dbReference type="SUPFAM" id="SSF47384">
    <property type="entry name" value="Homodimeric domain of signal transducing histidine kinase"/>
    <property type="match status" value="1"/>
</dbReference>
<evidence type="ECO:0000256" key="2">
    <source>
        <dbReference type="ARBA" id="ARBA00022741"/>
    </source>
</evidence>
<feature type="transmembrane region" description="Helical" evidence="6">
    <location>
        <begin position="318"/>
        <end position="343"/>
    </location>
</feature>
<dbReference type="PRINTS" id="PR00344">
    <property type="entry name" value="BCTRLSENSOR"/>
</dbReference>
<accession>A0A1W1CM34</accession>
<dbReference type="Pfam" id="PF07695">
    <property type="entry name" value="7TMR-DISM_7TM"/>
    <property type="match status" value="1"/>
</dbReference>
<keyword evidence="1" id="KW-0808">Transferase</keyword>
<keyword evidence="6" id="KW-0812">Transmembrane</keyword>
<dbReference type="EMBL" id="FPHF01000092">
    <property type="protein sequence ID" value="SFV66767.1"/>
    <property type="molecule type" value="Genomic_DNA"/>
</dbReference>
<protein>
    <submittedName>
        <fullName evidence="8">Putative two-component sensor histidine kinase</fullName>
    </submittedName>
</protein>
<feature type="transmembrane region" description="Helical" evidence="6">
    <location>
        <begin position="195"/>
        <end position="212"/>
    </location>
</feature>
<dbReference type="InterPro" id="IPR036097">
    <property type="entry name" value="HisK_dim/P_sf"/>
</dbReference>
<dbReference type="InterPro" id="IPR003594">
    <property type="entry name" value="HATPase_dom"/>
</dbReference>
<evidence type="ECO:0000313" key="8">
    <source>
        <dbReference type="EMBL" id="SFV66767.1"/>
    </source>
</evidence>
<feature type="transmembrane region" description="Helical" evidence="6">
    <location>
        <begin position="349"/>
        <end position="370"/>
    </location>
</feature>
<proteinExistence type="predicted"/>
<feature type="transmembrane region" description="Helical" evidence="6">
    <location>
        <begin position="264"/>
        <end position="281"/>
    </location>
</feature>
<evidence type="ECO:0000259" key="7">
    <source>
        <dbReference type="PROSITE" id="PS50109"/>
    </source>
</evidence>
<dbReference type="Gene3D" id="1.10.287.130">
    <property type="match status" value="1"/>
</dbReference>
<dbReference type="PANTHER" id="PTHR43065">
    <property type="entry name" value="SENSOR HISTIDINE KINASE"/>
    <property type="match status" value="1"/>
</dbReference>
<feature type="domain" description="Histidine kinase" evidence="7">
    <location>
        <begin position="399"/>
        <end position="608"/>
    </location>
</feature>
<evidence type="ECO:0000256" key="6">
    <source>
        <dbReference type="SAM" id="Phobius"/>
    </source>
</evidence>
<feature type="transmembrane region" description="Helical" evidence="6">
    <location>
        <begin position="170"/>
        <end position="190"/>
    </location>
</feature>
<dbReference type="Gene3D" id="2.60.40.2380">
    <property type="match status" value="1"/>
</dbReference>
<keyword evidence="6" id="KW-1133">Transmembrane helix</keyword>
<organism evidence="8">
    <name type="scientific">hydrothermal vent metagenome</name>
    <dbReference type="NCBI Taxonomy" id="652676"/>
    <lineage>
        <taxon>unclassified sequences</taxon>
        <taxon>metagenomes</taxon>
        <taxon>ecological metagenomes</taxon>
    </lineage>
</organism>
<keyword evidence="2" id="KW-0547">Nucleotide-binding</keyword>
<evidence type="ECO:0000256" key="5">
    <source>
        <dbReference type="ARBA" id="ARBA00023012"/>
    </source>
</evidence>
<dbReference type="InterPro" id="IPR005467">
    <property type="entry name" value="His_kinase_dom"/>
</dbReference>
<dbReference type="InterPro" id="IPR004358">
    <property type="entry name" value="Sig_transdc_His_kin-like_C"/>
</dbReference>
<dbReference type="Pfam" id="PF07696">
    <property type="entry name" value="7TMR-DISMED2"/>
    <property type="match status" value="1"/>
</dbReference>
<dbReference type="InterPro" id="IPR011622">
    <property type="entry name" value="7TMR_DISM_rcpt_extracell_dom2"/>
</dbReference>